<dbReference type="PANTHER" id="PTHR32552">
    <property type="entry name" value="FERRICHROME IRON RECEPTOR-RELATED"/>
    <property type="match status" value="1"/>
</dbReference>
<evidence type="ECO:0000313" key="15">
    <source>
        <dbReference type="EMBL" id="RSU61364.1"/>
    </source>
</evidence>
<dbReference type="Gene3D" id="2.40.170.20">
    <property type="entry name" value="TonB-dependent receptor, beta-barrel domain"/>
    <property type="match status" value="1"/>
</dbReference>
<evidence type="ECO:0000259" key="14">
    <source>
        <dbReference type="Pfam" id="PF07715"/>
    </source>
</evidence>
<comment type="subcellular location">
    <subcellularLocation>
        <location evidence="1 11">Cell outer membrane</location>
        <topology evidence="1 11">Multi-pass membrane protein</topology>
    </subcellularLocation>
</comment>
<dbReference type="EMBL" id="QRAL01000002">
    <property type="protein sequence ID" value="RSU61364.1"/>
    <property type="molecule type" value="Genomic_DNA"/>
</dbReference>
<dbReference type="InterPro" id="IPR000531">
    <property type="entry name" value="Beta-barrel_TonB"/>
</dbReference>
<evidence type="ECO:0000256" key="6">
    <source>
        <dbReference type="ARBA" id="ARBA00023004"/>
    </source>
</evidence>
<proteinExistence type="inferred from homology"/>
<sequence length="814" mass="89100">MSSASTRRGSDSHDEMAAKRRMFMKKAPLKARVLFQSLGMVVLAHQFASPAFAQTEPSSAPQASTQSSGDQLGEIIVTAQKRSQSLNNVGLSITAADGEQLTNLGIRETGDLVKISPGLTFTKSQDGTPLFTIRGVGFNDYTLGASPAVSVYVDQVPLVYSAYTQGATLDLERVEVLKGPQGILFGQNSTGGAINYIAAKPTTDFQAGVKASYGRFGTFDGEAYVSGPITDTLGFRLAGSTTQSDDWQYSYTRDDKLGKQDILRGRLLLDWKPTDTLSFLFSANGWRNKSDTQAAQLVGLKLQQDASAPGLYDPEETLRRIAAFQAYPLAPGNARAADWDMGRNLKRDDSLWQLSLRGDLELGSGITLTSLTSYTRFHQDYGLDRDGTTLQNAGVESRGNVKTFTQELRLSGESDRLNWVLGGNYAKNKIRSSDNFLVNDSTNTAILPGYGVDNGDTTITENIRDLAAFGNVEYKATDQLTLLAGARYTDTKNDYTACMRGGPGQQFVFWQLSQALSGVAQPAPDANTCVNMDETTYLLIRTPYESRLHEDNVSWRVGVNYKPTRDVLLYALVSRGYKSGNFPTVPASTTAQFAPVKQESVTAYEIGIKATALDRRLQVNAAIFHYTYDDKQIRGLVIDPIFNQLEKLVNVPKSRINGAEIDITARPLSGLTLRAAGTWIDSKVLDFVGINNDRVLGDYRGSELPFSPKWQLVGDAEYRWPLSSDLNAFVGANVLYNSKTNSTLGAPASSRIKAFATLDLRAGISGPDDKWTLSVWGRNVTDTDYWTNQFVTQDVIVRYTAMPATYGVSASYRF</sequence>
<keyword evidence="9 11" id="KW-0472">Membrane</keyword>
<keyword evidence="3 11" id="KW-1134">Transmembrane beta strand</keyword>
<evidence type="ECO:0000256" key="7">
    <source>
        <dbReference type="ARBA" id="ARBA00023065"/>
    </source>
</evidence>
<keyword evidence="4" id="KW-0410">Iron transport</keyword>
<evidence type="ECO:0000259" key="13">
    <source>
        <dbReference type="Pfam" id="PF00593"/>
    </source>
</evidence>
<dbReference type="Pfam" id="PF07715">
    <property type="entry name" value="Plug"/>
    <property type="match status" value="1"/>
</dbReference>
<dbReference type="PROSITE" id="PS52016">
    <property type="entry name" value="TONB_DEPENDENT_REC_3"/>
    <property type="match status" value="1"/>
</dbReference>
<reference evidence="15 16" key="1">
    <citation type="submission" date="2018-07" db="EMBL/GenBank/DDBJ databases">
        <title>Genomic and Epidemiologic Investigation of an Indolent Hospital Outbreak.</title>
        <authorList>
            <person name="Johnson R.C."/>
            <person name="Deming C."/>
            <person name="Conlan S."/>
            <person name="Zellmer C.J."/>
            <person name="Michelin A.V."/>
            <person name="Lee-Lin S."/>
            <person name="Thomas P.J."/>
            <person name="Park M."/>
            <person name="Weingarten R.A."/>
            <person name="Less J."/>
            <person name="Dekker J.P."/>
            <person name="Frank K.M."/>
            <person name="Musser K.A."/>
            <person name="Mcquiston J.R."/>
            <person name="Henderson D.K."/>
            <person name="Lau A.F."/>
            <person name="Palmore T.N."/>
            <person name="Segre J.A."/>
        </authorList>
    </citation>
    <scope>NUCLEOTIDE SEQUENCE [LARGE SCALE GENOMIC DNA]</scope>
    <source>
        <strain evidence="15 16">SK-NIH.Env6_1116</strain>
    </source>
</reference>
<keyword evidence="10 11" id="KW-0998">Cell outer membrane</keyword>
<organism evidence="15 16">
    <name type="scientific">Sphingobium yanoikuyae</name>
    <name type="common">Sphingomonas yanoikuyae</name>
    <dbReference type="NCBI Taxonomy" id="13690"/>
    <lineage>
        <taxon>Bacteria</taxon>
        <taxon>Pseudomonadati</taxon>
        <taxon>Pseudomonadota</taxon>
        <taxon>Alphaproteobacteria</taxon>
        <taxon>Sphingomonadales</taxon>
        <taxon>Sphingomonadaceae</taxon>
        <taxon>Sphingobium</taxon>
    </lineage>
</organism>
<dbReference type="InterPro" id="IPR012910">
    <property type="entry name" value="Plug_dom"/>
</dbReference>
<name>A0A430C8P9_SPHYA</name>
<evidence type="ECO:0000256" key="3">
    <source>
        <dbReference type="ARBA" id="ARBA00022452"/>
    </source>
</evidence>
<keyword evidence="8 12" id="KW-0798">TonB box</keyword>
<dbReference type="InterPro" id="IPR039426">
    <property type="entry name" value="TonB-dep_rcpt-like"/>
</dbReference>
<keyword evidence="2 11" id="KW-0813">Transport</keyword>
<protein>
    <submittedName>
        <fullName evidence="15">TonB-dependent receptor</fullName>
    </submittedName>
</protein>
<comment type="similarity">
    <text evidence="11 12">Belongs to the TonB-dependent receptor family.</text>
</comment>
<evidence type="ECO:0000256" key="9">
    <source>
        <dbReference type="ARBA" id="ARBA00023136"/>
    </source>
</evidence>
<accession>A0A430C8P9</accession>
<dbReference type="InterPro" id="IPR036942">
    <property type="entry name" value="Beta-barrel_TonB_sf"/>
</dbReference>
<evidence type="ECO:0000256" key="1">
    <source>
        <dbReference type="ARBA" id="ARBA00004571"/>
    </source>
</evidence>
<evidence type="ECO:0000256" key="5">
    <source>
        <dbReference type="ARBA" id="ARBA00022692"/>
    </source>
</evidence>
<keyword evidence="7" id="KW-0406">Ion transport</keyword>
<dbReference type="AlphaFoldDB" id="A0A430C8P9"/>
<evidence type="ECO:0000256" key="10">
    <source>
        <dbReference type="ARBA" id="ARBA00023237"/>
    </source>
</evidence>
<dbReference type="Proteomes" id="UP000287401">
    <property type="component" value="Unassembled WGS sequence"/>
</dbReference>
<keyword evidence="5 11" id="KW-0812">Transmembrane</keyword>
<evidence type="ECO:0000256" key="8">
    <source>
        <dbReference type="ARBA" id="ARBA00023077"/>
    </source>
</evidence>
<dbReference type="SUPFAM" id="SSF56935">
    <property type="entry name" value="Porins"/>
    <property type="match status" value="1"/>
</dbReference>
<evidence type="ECO:0000313" key="16">
    <source>
        <dbReference type="Proteomes" id="UP000287401"/>
    </source>
</evidence>
<dbReference type="PANTHER" id="PTHR32552:SF81">
    <property type="entry name" value="TONB-DEPENDENT OUTER MEMBRANE RECEPTOR"/>
    <property type="match status" value="1"/>
</dbReference>
<evidence type="ECO:0000256" key="2">
    <source>
        <dbReference type="ARBA" id="ARBA00022448"/>
    </source>
</evidence>
<feature type="domain" description="TonB-dependent receptor-like beta-barrel" evidence="13">
    <location>
        <begin position="333"/>
        <end position="780"/>
    </location>
</feature>
<dbReference type="CDD" id="cd01347">
    <property type="entry name" value="ligand_gated_channel"/>
    <property type="match status" value="1"/>
</dbReference>
<dbReference type="Pfam" id="PF00593">
    <property type="entry name" value="TonB_dep_Rec_b-barrel"/>
    <property type="match status" value="1"/>
</dbReference>
<dbReference type="GO" id="GO:0006826">
    <property type="term" value="P:iron ion transport"/>
    <property type="evidence" value="ECO:0007669"/>
    <property type="project" value="UniProtKB-KW"/>
</dbReference>
<dbReference type="GO" id="GO:0009279">
    <property type="term" value="C:cell outer membrane"/>
    <property type="evidence" value="ECO:0007669"/>
    <property type="project" value="UniProtKB-SubCell"/>
</dbReference>
<evidence type="ECO:0000256" key="11">
    <source>
        <dbReference type="PROSITE-ProRule" id="PRU01360"/>
    </source>
</evidence>
<gene>
    <name evidence="15" type="ORF">DAH51_01835</name>
</gene>
<feature type="domain" description="TonB-dependent receptor plug" evidence="14">
    <location>
        <begin position="88"/>
        <end position="193"/>
    </location>
</feature>
<comment type="caution">
    <text evidence="15">The sequence shown here is derived from an EMBL/GenBank/DDBJ whole genome shotgun (WGS) entry which is preliminary data.</text>
</comment>
<evidence type="ECO:0000256" key="12">
    <source>
        <dbReference type="RuleBase" id="RU003357"/>
    </source>
</evidence>
<keyword evidence="6" id="KW-0408">Iron</keyword>
<evidence type="ECO:0000256" key="4">
    <source>
        <dbReference type="ARBA" id="ARBA00022496"/>
    </source>
</evidence>
<keyword evidence="15" id="KW-0675">Receptor</keyword>